<name>A0ABU9UHR7_9CORY</name>
<dbReference type="Gene3D" id="2.40.50.90">
    <property type="match status" value="1"/>
</dbReference>
<dbReference type="EMBL" id="PKHR02000015">
    <property type="protein sequence ID" value="MEM5985759.1"/>
    <property type="molecule type" value="Genomic_DNA"/>
</dbReference>
<dbReference type="RefSeq" id="WP_180952055.1">
    <property type="nucleotide sequence ID" value="NZ_PKHR02000015.1"/>
</dbReference>
<protein>
    <submittedName>
        <fullName evidence="3">Thermonuclease family protein</fullName>
    </submittedName>
</protein>
<gene>
    <name evidence="3" type="ORF">CYJ44_006280</name>
</gene>
<reference evidence="3" key="1">
    <citation type="submission" date="2017-12" db="EMBL/GenBank/DDBJ databases">
        <authorList>
            <person name="Thomas-White K."/>
            <person name="Wolfe A.J."/>
        </authorList>
    </citation>
    <scope>NUCLEOTIDE SEQUENCE</scope>
    <source>
        <strain evidence="3">UMB0043</strain>
    </source>
</reference>
<feature type="region of interest" description="Disordered" evidence="1">
    <location>
        <begin position="261"/>
        <end position="325"/>
    </location>
</feature>
<proteinExistence type="predicted"/>
<sequence>MGFFKVVAGLLTIGGVGYGAYAVLGPESSDDVITVQNVIDGDTIDVAQDGETTRIRLLNIDTPEIGKECLAEEAKQYLAGLLPVGTVVSLEYDAEREDNYGRTLAGVFKEGSLVNASVAEEGLAVPMKVGSNTRFFSEVSAAADRARAAGKGINSAGPECVFGNDITYRSYQGARSTVDEAQKFQFDDMWNDEQFNGAHVHVSRVADTKKSISTLEKALAEQSDFQKEAFGHRQTELLDELDSDATEIETLLNRKITYASDARDKKQAEEEAARKAAEAAQREAEEATRREELEAAEAARRAEQEAQQTTPDYQAPAAPAPSNPVDNYTGCRAYNGNYAMTSIDKEGRPYAKIDCTTRVQIG</sequence>
<dbReference type="Proteomes" id="UP000235104">
    <property type="component" value="Unassembled WGS sequence"/>
</dbReference>
<feature type="compositionally biased region" description="Basic and acidic residues" evidence="1">
    <location>
        <begin position="261"/>
        <end position="304"/>
    </location>
</feature>
<accession>A0ABU9UHR7</accession>
<evidence type="ECO:0000313" key="4">
    <source>
        <dbReference type="Proteomes" id="UP000235104"/>
    </source>
</evidence>
<feature type="domain" description="TNase-like" evidence="2">
    <location>
        <begin position="29"/>
        <end position="156"/>
    </location>
</feature>
<dbReference type="InterPro" id="IPR002071">
    <property type="entry name" value="Thermonucl_AS"/>
</dbReference>
<keyword evidence="4" id="KW-1185">Reference proteome</keyword>
<dbReference type="Pfam" id="PF00565">
    <property type="entry name" value="SNase"/>
    <property type="match status" value="1"/>
</dbReference>
<evidence type="ECO:0000313" key="3">
    <source>
        <dbReference type="EMBL" id="MEM5985759.1"/>
    </source>
</evidence>
<dbReference type="SMART" id="SM00318">
    <property type="entry name" value="SNc"/>
    <property type="match status" value="1"/>
</dbReference>
<dbReference type="InterPro" id="IPR016071">
    <property type="entry name" value="Staphylococal_nuclease_OB-fold"/>
</dbReference>
<organism evidence="3 4">
    <name type="scientific">Corynebacterium hesseae</name>
    <dbReference type="NCBI Taxonomy" id="2913502"/>
    <lineage>
        <taxon>Bacteria</taxon>
        <taxon>Bacillati</taxon>
        <taxon>Actinomycetota</taxon>
        <taxon>Actinomycetes</taxon>
        <taxon>Mycobacteriales</taxon>
        <taxon>Corynebacteriaceae</taxon>
        <taxon>Corynebacterium</taxon>
    </lineage>
</organism>
<comment type="caution">
    <text evidence="3">The sequence shown here is derived from an EMBL/GenBank/DDBJ whole genome shotgun (WGS) entry which is preliminary data.</text>
</comment>
<dbReference type="InterPro" id="IPR035437">
    <property type="entry name" value="SNase_OB-fold_sf"/>
</dbReference>
<dbReference type="PROSITE" id="PS50830">
    <property type="entry name" value="TNASE_3"/>
    <property type="match status" value="1"/>
</dbReference>
<evidence type="ECO:0000259" key="2">
    <source>
        <dbReference type="PROSITE" id="PS50830"/>
    </source>
</evidence>
<dbReference type="SUPFAM" id="SSF50199">
    <property type="entry name" value="Staphylococcal nuclease"/>
    <property type="match status" value="1"/>
</dbReference>
<evidence type="ECO:0000256" key="1">
    <source>
        <dbReference type="SAM" id="MobiDB-lite"/>
    </source>
</evidence>
<dbReference type="PROSITE" id="PS01123">
    <property type="entry name" value="TNASE_1"/>
    <property type="match status" value="1"/>
</dbReference>